<protein>
    <submittedName>
        <fullName evidence="2">Uncharacterized protein</fullName>
    </submittedName>
</protein>
<organism evidence="2 3">
    <name type="scientific">Alligator mississippiensis</name>
    <name type="common">American alligator</name>
    <dbReference type="NCBI Taxonomy" id="8496"/>
    <lineage>
        <taxon>Eukaryota</taxon>
        <taxon>Metazoa</taxon>
        <taxon>Chordata</taxon>
        <taxon>Craniata</taxon>
        <taxon>Vertebrata</taxon>
        <taxon>Euteleostomi</taxon>
        <taxon>Archelosauria</taxon>
        <taxon>Archosauria</taxon>
        <taxon>Crocodylia</taxon>
        <taxon>Alligatoridae</taxon>
        <taxon>Alligatorinae</taxon>
        <taxon>Alligator</taxon>
    </lineage>
</organism>
<evidence type="ECO:0000313" key="3">
    <source>
        <dbReference type="Proteomes" id="UP000050525"/>
    </source>
</evidence>
<keyword evidence="3" id="KW-1185">Reference proteome</keyword>
<dbReference type="AlphaFoldDB" id="A0A151MEQ4"/>
<keyword evidence="1" id="KW-1133">Transmembrane helix</keyword>
<evidence type="ECO:0000313" key="2">
    <source>
        <dbReference type="EMBL" id="KYO23008.1"/>
    </source>
</evidence>
<dbReference type="Proteomes" id="UP000050525">
    <property type="component" value="Unassembled WGS sequence"/>
</dbReference>
<dbReference type="EMBL" id="AKHW03006215">
    <property type="protein sequence ID" value="KYO23008.1"/>
    <property type="molecule type" value="Genomic_DNA"/>
</dbReference>
<accession>A0A151MEQ4</accession>
<keyword evidence="1" id="KW-0472">Membrane</keyword>
<gene>
    <name evidence="2" type="ORF">Y1Q_0005498</name>
</gene>
<name>A0A151MEQ4_ALLMI</name>
<sequence>MAGECKCPDGPSHGSVAAINITLAILNVFSIIALLLAAALIRCTDWGQRLFGKKEEDALPIPFGALRKSVSENPSDVYLVPSNRPLHGVKEEPIYEKMK</sequence>
<proteinExistence type="predicted"/>
<feature type="transmembrane region" description="Helical" evidence="1">
    <location>
        <begin position="18"/>
        <end position="41"/>
    </location>
</feature>
<keyword evidence="1" id="KW-0812">Transmembrane</keyword>
<comment type="caution">
    <text evidence="2">The sequence shown here is derived from an EMBL/GenBank/DDBJ whole genome shotgun (WGS) entry which is preliminary data.</text>
</comment>
<reference evidence="2 3" key="1">
    <citation type="journal article" date="2012" name="Genome Biol.">
        <title>Sequencing three crocodilian genomes to illuminate the evolution of archosaurs and amniotes.</title>
        <authorList>
            <person name="St John J.A."/>
            <person name="Braun E.L."/>
            <person name="Isberg S.R."/>
            <person name="Miles L.G."/>
            <person name="Chong A.Y."/>
            <person name="Gongora J."/>
            <person name="Dalzell P."/>
            <person name="Moran C."/>
            <person name="Bed'hom B."/>
            <person name="Abzhanov A."/>
            <person name="Burgess S.C."/>
            <person name="Cooksey A.M."/>
            <person name="Castoe T.A."/>
            <person name="Crawford N.G."/>
            <person name="Densmore L.D."/>
            <person name="Drew J.C."/>
            <person name="Edwards S.V."/>
            <person name="Faircloth B.C."/>
            <person name="Fujita M.K."/>
            <person name="Greenwold M.J."/>
            <person name="Hoffmann F.G."/>
            <person name="Howard J.M."/>
            <person name="Iguchi T."/>
            <person name="Janes D.E."/>
            <person name="Khan S.Y."/>
            <person name="Kohno S."/>
            <person name="de Koning A.J."/>
            <person name="Lance S.L."/>
            <person name="McCarthy F.M."/>
            <person name="McCormack J.E."/>
            <person name="Merchant M.E."/>
            <person name="Peterson D.G."/>
            <person name="Pollock D.D."/>
            <person name="Pourmand N."/>
            <person name="Raney B.J."/>
            <person name="Roessler K.A."/>
            <person name="Sanford J.R."/>
            <person name="Sawyer R.H."/>
            <person name="Schmidt C.J."/>
            <person name="Triplett E.W."/>
            <person name="Tuberville T.D."/>
            <person name="Venegas-Anaya M."/>
            <person name="Howard J.T."/>
            <person name="Jarvis E.D."/>
            <person name="Guillette L.J.Jr."/>
            <person name="Glenn T.C."/>
            <person name="Green R.E."/>
            <person name="Ray D.A."/>
        </authorList>
    </citation>
    <scope>NUCLEOTIDE SEQUENCE [LARGE SCALE GENOMIC DNA]</scope>
    <source>
        <strain evidence="2">KSC_2009_1</strain>
    </source>
</reference>
<evidence type="ECO:0000256" key="1">
    <source>
        <dbReference type="SAM" id="Phobius"/>
    </source>
</evidence>